<evidence type="ECO:0000256" key="1">
    <source>
        <dbReference type="SAM" id="MobiDB-lite"/>
    </source>
</evidence>
<dbReference type="AlphaFoldDB" id="A0A2P2QDE2"/>
<feature type="region of interest" description="Disordered" evidence="1">
    <location>
        <begin position="1"/>
        <end position="29"/>
    </location>
</feature>
<accession>A0A2P2QDE2</accession>
<organism evidence="2">
    <name type="scientific">Rhizophora mucronata</name>
    <name type="common">Asiatic mangrove</name>
    <dbReference type="NCBI Taxonomy" id="61149"/>
    <lineage>
        <taxon>Eukaryota</taxon>
        <taxon>Viridiplantae</taxon>
        <taxon>Streptophyta</taxon>
        <taxon>Embryophyta</taxon>
        <taxon>Tracheophyta</taxon>
        <taxon>Spermatophyta</taxon>
        <taxon>Magnoliopsida</taxon>
        <taxon>eudicotyledons</taxon>
        <taxon>Gunneridae</taxon>
        <taxon>Pentapetalae</taxon>
        <taxon>rosids</taxon>
        <taxon>fabids</taxon>
        <taxon>Malpighiales</taxon>
        <taxon>Rhizophoraceae</taxon>
        <taxon>Rhizophora</taxon>
    </lineage>
</organism>
<proteinExistence type="predicted"/>
<reference evidence="2" key="1">
    <citation type="submission" date="2018-02" db="EMBL/GenBank/DDBJ databases">
        <title>Rhizophora mucronata_Transcriptome.</title>
        <authorList>
            <person name="Meera S.P."/>
            <person name="Sreeshan A."/>
            <person name="Augustine A."/>
        </authorList>
    </citation>
    <scope>NUCLEOTIDE SEQUENCE</scope>
    <source>
        <tissue evidence="2">Leaf</tissue>
    </source>
</reference>
<name>A0A2P2QDE2_RHIMU</name>
<evidence type="ECO:0000313" key="2">
    <source>
        <dbReference type="EMBL" id="MBX65008.1"/>
    </source>
</evidence>
<dbReference type="EMBL" id="GGEC01084524">
    <property type="protein sequence ID" value="MBX65008.1"/>
    <property type="molecule type" value="Transcribed_RNA"/>
</dbReference>
<protein>
    <submittedName>
        <fullName evidence="2">Uncharacterized protein</fullName>
    </submittedName>
</protein>
<feature type="compositionally biased region" description="Polar residues" evidence="1">
    <location>
        <begin position="9"/>
        <end position="29"/>
    </location>
</feature>
<sequence>MFIRACNPPSATKQMKQNFSTNKNESLGR</sequence>